<dbReference type="InterPro" id="IPR000600">
    <property type="entry name" value="ROK"/>
</dbReference>
<dbReference type="SUPFAM" id="SSF53067">
    <property type="entry name" value="Actin-like ATPase domain"/>
    <property type="match status" value="1"/>
</dbReference>
<dbReference type="Gene3D" id="1.10.10.10">
    <property type="entry name" value="Winged helix-like DNA-binding domain superfamily/Winged helix DNA-binding domain"/>
    <property type="match status" value="1"/>
</dbReference>
<keyword evidence="2" id="KW-0808">Transferase</keyword>
<protein>
    <submittedName>
        <fullName evidence="2">Putative NBD/HSP70 family sugar kinase</fullName>
    </submittedName>
</protein>
<sequence length="386" mass="40826">MDIVSTPATPGQGALEAFCSANERRLLRLIRERGPISRADLARETGLTLQSVVRLVAALMERNLVVGGPKVPSGPGQPSLPIEIARDAAFSLGVSIMDDALSVVAIDLSGRVRATHEELFDTSDRRRVTTHLGAILKDLSGAAGFNRSRLAGVGVAVPGFFVDSKGAVNAPLVMSDWALTDLEAHLGEALGLPVWIENDGSAAAAGESVYGAGQHRRNFAYIHIASGLGGGIVLDGKLWRGRNGNAGEFTGSLPPAARANRPTLRLLLEMVNADGENTQGRAFPSVGPLIQAFDPEWPAVETWLSRTEDSLSAILSAAAAILDPDAIVIGGRIPPALAQRLIERARFYSVPVRQQDRRFPSVMASRTGGDSAALGAATLPFLHHFF</sequence>
<dbReference type="PANTHER" id="PTHR18964">
    <property type="entry name" value="ROK (REPRESSOR, ORF, KINASE) FAMILY"/>
    <property type="match status" value="1"/>
</dbReference>
<feature type="domain" description="HTH marR-type" evidence="1">
    <location>
        <begin position="23"/>
        <end position="66"/>
    </location>
</feature>
<dbReference type="Proteomes" id="UP000316545">
    <property type="component" value="Unassembled WGS sequence"/>
</dbReference>
<reference evidence="2 3" key="1">
    <citation type="submission" date="2019-06" db="EMBL/GenBank/DDBJ databases">
        <title>Genomic Encyclopedia of Type Strains, Phase IV (KMG-V): Genome sequencing to study the core and pangenomes of soil and plant-associated prokaryotes.</title>
        <authorList>
            <person name="Whitman W."/>
        </authorList>
    </citation>
    <scope>NUCLEOTIDE SEQUENCE [LARGE SCALE GENOMIC DNA]</scope>
    <source>
        <strain evidence="2 3">BR 11865</strain>
    </source>
</reference>
<keyword evidence="3" id="KW-1185">Reference proteome</keyword>
<name>A0A560G7D5_9PROT</name>
<keyword evidence="2" id="KW-0418">Kinase</keyword>
<dbReference type="EMBL" id="VITO01000003">
    <property type="protein sequence ID" value="TWB29805.1"/>
    <property type="molecule type" value="Genomic_DNA"/>
</dbReference>
<dbReference type="Pfam" id="PF12802">
    <property type="entry name" value="MarR_2"/>
    <property type="match status" value="1"/>
</dbReference>
<dbReference type="GO" id="GO:0019262">
    <property type="term" value="P:N-acetylneuraminate catabolic process"/>
    <property type="evidence" value="ECO:0007669"/>
    <property type="project" value="TreeGrafter"/>
</dbReference>
<dbReference type="InterPro" id="IPR036390">
    <property type="entry name" value="WH_DNA-bd_sf"/>
</dbReference>
<evidence type="ECO:0000313" key="2">
    <source>
        <dbReference type="EMBL" id="TWB29805.1"/>
    </source>
</evidence>
<comment type="caution">
    <text evidence="2">The sequence shown here is derived from an EMBL/GenBank/DDBJ whole genome shotgun (WGS) entry which is preliminary data.</text>
</comment>
<dbReference type="InterPro" id="IPR036388">
    <property type="entry name" value="WH-like_DNA-bd_sf"/>
</dbReference>
<accession>A0A560G7D5</accession>
<dbReference type="InterPro" id="IPR000835">
    <property type="entry name" value="HTH_MarR-typ"/>
</dbReference>
<evidence type="ECO:0000259" key="1">
    <source>
        <dbReference type="Pfam" id="PF12802"/>
    </source>
</evidence>
<dbReference type="AlphaFoldDB" id="A0A560G7D5"/>
<dbReference type="GO" id="GO:0009384">
    <property type="term" value="F:N-acylmannosamine kinase activity"/>
    <property type="evidence" value="ECO:0007669"/>
    <property type="project" value="TreeGrafter"/>
</dbReference>
<dbReference type="CDD" id="cd23763">
    <property type="entry name" value="ASKHA_ATPase_ROK"/>
    <property type="match status" value="1"/>
</dbReference>
<dbReference type="SUPFAM" id="SSF46785">
    <property type="entry name" value="Winged helix' DNA-binding domain"/>
    <property type="match status" value="1"/>
</dbReference>
<organism evidence="2 3">
    <name type="scientific">Nitrospirillum amazonense</name>
    <dbReference type="NCBI Taxonomy" id="28077"/>
    <lineage>
        <taxon>Bacteria</taxon>
        <taxon>Pseudomonadati</taxon>
        <taxon>Pseudomonadota</taxon>
        <taxon>Alphaproteobacteria</taxon>
        <taxon>Rhodospirillales</taxon>
        <taxon>Azospirillaceae</taxon>
        <taxon>Nitrospirillum</taxon>
    </lineage>
</organism>
<dbReference type="PANTHER" id="PTHR18964:SF169">
    <property type="entry name" value="N-ACETYLMANNOSAMINE KINASE"/>
    <property type="match status" value="1"/>
</dbReference>
<proteinExistence type="predicted"/>
<evidence type="ECO:0000313" key="3">
    <source>
        <dbReference type="Proteomes" id="UP000316545"/>
    </source>
</evidence>
<gene>
    <name evidence="2" type="ORF">FBZ88_103229</name>
</gene>
<dbReference type="Gene3D" id="3.30.420.40">
    <property type="match status" value="2"/>
</dbReference>
<dbReference type="Pfam" id="PF00480">
    <property type="entry name" value="ROK"/>
    <property type="match status" value="1"/>
</dbReference>
<dbReference type="GO" id="GO:0003700">
    <property type="term" value="F:DNA-binding transcription factor activity"/>
    <property type="evidence" value="ECO:0007669"/>
    <property type="project" value="InterPro"/>
</dbReference>
<dbReference type="InterPro" id="IPR043129">
    <property type="entry name" value="ATPase_NBD"/>
</dbReference>